<evidence type="ECO:0000256" key="1">
    <source>
        <dbReference type="ARBA" id="ARBA00008324"/>
    </source>
</evidence>
<dbReference type="Pfam" id="PF03061">
    <property type="entry name" value="4HBT"/>
    <property type="match status" value="1"/>
</dbReference>
<evidence type="ECO:0000256" key="2">
    <source>
        <dbReference type="ARBA" id="ARBA00022801"/>
    </source>
</evidence>
<sequence length="129" mass="13996">MEMPDLTGGFVALLGLTFEEATADRVVISWRVRPELHQPFGIQHGGVYCSVVETAASVGGSLWLADRGTVVGVSNQTDFLRAVRDGELTAVGTPVHRGRSQQLWQVEITDADQRLVARGQVRLQNLSPA</sequence>
<dbReference type="OrthoDB" id="9798208at2"/>
<accession>A0A317D6U7</accession>
<keyword evidence="5" id="KW-1185">Reference proteome</keyword>
<keyword evidence="2" id="KW-0378">Hydrolase</keyword>
<evidence type="ECO:0000259" key="3">
    <source>
        <dbReference type="Pfam" id="PF03061"/>
    </source>
</evidence>
<dbReference type="GO" id="GO:0061522">
    <property type="term" value="F:1,4-dihydroxy-2-naphthoyl-CoA thioesterase activity"/>
    <property type="evidence" value="ECO:0007669"/>
    <property type="project" value="TreeGrafter"/>
</dbReference>
<organism evidence="4 5">
    <name type="scientific">Micromonospora acroterricola</name>
    <dbReference type="NCBI Taxonomy" id="2202421"/>
    <lineage>
        <taxon>Bacteria</taxon>
        <taxon>Bacillati</taxon>
        <taxon>Actinomycetota</taxon>
        <taxon>Actinomycetes</taxon>
        <taxon>Micromonosporales</taxon>
        <taxon>Micromonosporaceae</taxon>
        <taxon>Micromonospora</taxon>
    </lineage>
</organism>
<evidence type="ECO:0000313" key="4">
    <source>
        <dbReference type="EMBL" id="PWR08473.1"/>
    </source>
</evidence>
<protein>
    <submittedName>
        <fullName evidence="4">Thioesterase</fullName>
    </submittedName>
</protein>
<proteinExistence type="inferred from homology"/>
<comment type="caution">
    <text evidence="4">The sequence shown here is derived from an EMBL/GenBank/DDBJ whole genome shotgun (WGS) entry which is preliminary data.</text>
</comment>
<dbReference type="EMBL" id="QGKR01000198">
    <property type="protein sequence ID" value="PWR08473.1"/>
    <property type="molecule type" value="Genomic_DNA"/>
</dbReference>
<name>A0A317D6U7_9ACTN</name>
<dbReference type="NCBIfam" id="TIGR00369">
    <property type="entry name" value="unchar_dom_1"/>
    <property type="match status" value="1"/>
</dbReference>
<dbReference type="SUPFAM" id="SSF54637">
    <property type="entry name" value="Thioesterase/thiol ester dehydrase-isomerase"/>
    <property type="match status" value="1"/>
</dbReference>
<evidence type="ECO:0000313" key="5">
    <source>
        <dbReference type="Proteomes" id="UP000245410"/>
    </source>
</evidence>
<comment type="similarity">
    <text evidence="1">Belongs to the thioesterase PaaI family.</text>
</comment>
<dbReference type="Proteomes" id="UP000245410">
    <property type="component" value="Unassembled WGS sequence"/>
</dbReference>
<reference evidence="4 5" key="1">
    <citation type="submission" date="2018-05" db="EMBL/GenBank/DDBJ databases">
        <title>Micromonospora atacamensis sp. nov., a novel actinobacteria isolated from high altitude Atacama Desert soil.</title>
        <authorList>
            <person name="Carro L."/>
            <person name="Golinska P."/>
            <person name="Klenk H.-P."/>
            <person name="Goodfellow M."/>
        </authorList>
    </citation>
    <scope>NUCLEOTIDE SEQUENCE [LARGE SCALE GENOMIC DNA]</scope>
    <source>
        <strain evidence="4 5">5R2A7</strain>
    </source>
</reference>
<gene>
    <name evidence="4" type="ORF">DKT68_15625</name>
</gene>
<feature type="domain" description="Thioesterase" evidence="3">
    <location>
        <begin position="40"/>
        <end position="117"/>
    </location>
</feature>
<dbReference type="CDD" id="cd03443">
    <property type="entry name" value="PaaI_thioesterase"/>
    <property type="match status" value="1"/>
</dbReference>
<dbReference type="InterPro" id="IPR003736">
    <property type="entry name" value="PAAI_dom"/>
</dbReference>
<dbReference type="InterPro" id="IPR029069">
    <property type="entry name" value="HotDog_dom_sf"/>
</dbReference>
<dbReference type="InterPro" id="IPR006683">
    <property type="entry name" value="Thioestr_dom"/>
</dbReference>
<dbReference type="PANTHER" id="PTHR43240">
    <property type="entry name" value="1,4-DIHYDROXY-2-NAPHTHOYL-COA THIOESTERASE 1"/>
    <property type="match status" value="1"/>
</dbReference>
<dbReference type="PANTHER" id="PTHR43240:SF5">
    <property type="entry name" value="1,4-DIHYDROXY-2-NAPHTHOYL-COA THIOESTERASE 1"/>
    <property type="match status" value="1"/>
</dbReference>
<dbReference type="Gene3D" id="3.10.129.10">
    <property type="entry name" value="Hotdog Thioesterase"/>
    <property type="match status" value="1"/>
</dbReference>
<dbReference type="AlphaFoldDB" id="A0A317D6U7"/>
<dbReference type="GO" id="GO:0005829">
    <property type="term" value="C:cytosol"/>
    <property type="evidence" value="ECO:0007669"/>
    <property type="project" value="TreeGrafter"/>
</dbReference>